<comment type="caution">
    <text evidence="3">The sequence shown here is derived from an EMBL/GenBank/DDBJ whole genome shotgun (WGS) entry which is preliminary data.</text>
</comment>
<keyword evidence="4" id="KW-1185">Reference proteome</keyword>
<sequence>MFSQSELSTISSSSDTSSFSLLSTPNQLDMDFERLMQFIKERDVSQITEAVKRNLKYFSTTNNRQYNNTIRFINQYKLWGTYYPEKEDYELADNRAHALVEHREDFEWLYKILKDYRSKRILVNILSYWLMSEPKKIEQICDKTFNQYFDLDIVKCNKNEVFVDIGGYIGDSLVYYHKSFGRNCYKKMYCYEIVSANIEYIEKNIELFHLDNVIIRKKGASDRNGTMYLSSDALSSVSQLSESGAIAIPIVKVDDDIEEDVTFIKMDIEGGEEEALLGCLEKIKKNHPKLALSVYHNHKDLWKLARIIYEADPSYNFYIRYYGLPVFPTEYILYAV</sequence>
<dbReference type="Gene3D" id="3.40.50.150">
    <property type="entry name" value="Vaccinia Virus protein VP39"/>
    <property type="match status" value="1"/>
</dbReference>
<feature type="domain" description="Methyltransferase FkbM" evidence="2">
    <location>
        <begin position="164"/>
        <end position="302"/>
    </location>
</feature>
<dbReference type="NCBIfam" id="TIGR01444">
    <property type="entry name" value="fkbM_fam"/>
    <property type="match status" value="1"/>
</dbReference>
<dbReference type="InterPro" id="IPR029063">
    <property type="entry name" value="SAM-dependent_MTases_sf"/>
</dbReference>
<dbReference type="InterPro" id="IPR006342">
    <property type="entry name" value="FkbM_mtfrase"/>
</dbReference>
<dbReference type="Proteomes" id="UP000664545">
    <property type="component" value="Unassembled WGS sequence"/>
</dbReference>
<proteinExistence type="predicted"/>
<dbReference type="GO" id="GO:0008168">
    <property type="term" value="F:methyltransferase activity"/>
    <property type="evidence" value="ECO:0007669"/>
    <property type="project" value="UniProtKB-KW"/>
</dbReference>
<dbReference type="PANTHER" id="PTHR34203:SF15">
    <property type="entry name" value="SLL1173 PROTEIN"/>
    <property type="match status" value="1"/>
</dbReference>
<evidence type="ECO:0000313" key="4">
    <source>
        <dbReference type="Proteomes" id="UP000664545"/>
    </source>
</evidence>
<dbReference type="Pfam" id="PF05050">
    <property type="entry name" value="Methyltransf_21"/>
    <property type="match status" value="1"/>
</dbReference>
<dbReference type="InterPro" id="IPR052514">
    <property type="entry name" value="SAM-dependent_MTase"/>
</dbReference>
<organism evidence="3 4">
    <name type="scientific">Clostridium aminobutyricum</name>
    <dbReference type="NCBI Taxonomy" id="33953"/>
    <lineage>
        <taxon>Bacteria</taxon>
        <taxon>Bacillati</taxon>
        <taxon>Bacillota</taxon>
        <taxon>Clostridia</taxon>
        <taxon>Eubacteriales</taxon>
        <taxon>Clostridiaceae</taxon>
        <taxon>Clostridium</taxon>
    </lineage>
</organism>
<dbReference type="PANTHER" id="PTHR34203">
    <property type="entry name" value="METHYLTRANSFERASE, FKBM FAMILY PROTEIN"/>
    <property type="match status" value="1"/>
</dbReference>
<dbReference type="EMBL" id="JAFJZZ010000001">
    <property type="protein sequence ID" value="MBN7772621.1"/>
    <property type="molecule type" value="Genomic_DNA"/>
</dbReference>
<dbReference type="AlphaFoldDB" id="A0A939D7N9"/>
<dbReference type="SUPFAM" id="SSF53335">
    <property type="entry name" value="S-adenosyl-L-methionine-dependent methyltransferases"/>
    <property type="match status" value="1"/>
</dbReference>
<dbReference type="RefSeq" id="WP_206581410.1">
    <property type="nucleotide sequence ID" value="NZ_JAFJZZ010000001.1"/>
</dbReference>
<keyword evidence="3" id="KW-0808">Transferase</keyword>
<evidence type="ECO:0000313" key="3">
    <source>
        <dbReference type="EMBL" id="MBN7772621.1"/>
    </source>
</evidence>
<name>A0A939D7N9_CLOAM</name>
<gene>
    <name evidence="3" type="ORF">JYB65_04535</name>
</gene>
<reference evidence="3" key="1">
    <citation type="submission" date="2021-02" db="EMBL/GenBank/DDBJ databases">
        <title>Abyssanaerobacter marinus gen.nov., sp., nov, anaerobic bacterium isolated from the Onnuri vent field of Indian Ocean and suggestion of Mogibacteriaceae fam. nov., and proposal of reclassification of ambiguous this family's genus member.</title>
        <authorList>
            <person name="Kim Y.J."/>
            <person name="Yang J.-A."/>
        </authorList>
    </citation>
    <scope>NUCLEOTIDE SEQUENCE</scope>
    <source>
        <strain evidence="3">DSM 2634</strain>
    </source>
</reference>
<protein>
    <submittedName>
        <fullName evidence="3">FkbM family methyltransferase</fullName>
    </submittedName>
</protein>
<evidence type="ECO:0000256" key="1">
    <source>
        <dbReference type="SAM" id="MobiDB-lite"/>
    </source>
</evidence>
<evidence type="ECO:0000259" key="2">
    <source>
        <dbReference type="Pfam" id="PF05050"/>
    </source>
</evidence>
<feature type="region of interest" description="Disordered" evidence="1">
    <location>
        <begin position="1"/>
        <end position="20"/>
    </location>
</feature>
<dbReference type="GO" id="GO:0032259">
    <property type="term" value="P:methylation"/>
    <property type="evidence" value="ECO:0007669"/>
    <property type="project" value="UniProtKB-KW"/>
</dbReference>
<keyword evidence="3" id="KW-0489">Methyltransferase</keyword>
<accession>A0A939D7N9</accession>